<feature type="region of interest" description="Disordered" evidence="5">
    <location>
        <begin position="1"/>
        <end position="94"/>
    </location>
</feature>
<dbReference type="SMART" id="SM00249">
    <property type="entry name" value="PHD"/>
    <property type="match status" value="2"/>
</dbReference>
<evidence type="ECO:0000256" key="5">
    <source>
        <dbReference type="SAM" id="MobiDB-lite"/>
    </source>
</evidence>
<keyword evidence="8" id="KW-1185">Reference proteome</keyword>
<feature type="compositionally biased region" description="Basic residues" evidence="5">
    <location>
        <begin position="118"/>
        <end position="127"/>
    </location>
</feature>
<name>A0A8H7UDR0_MORIS</name>
<gene>
    <name evidence="7" type="ORF">INT43_003064</name>
</gene>
<keyword evidence="3" id="KW-0862">Zinc</keyword>
<evidence type="ECO:0000256" key="4">
    <source>
        <dbReference type="PROSITE-ProRule" id="PRU00146"/>
    </source>
</evidence>
<dbReference type="GO" id="GO:0008270">
    <property type="term" value="F:zinc ion binding"/>
    <property type="evidence" value="ECO:0007669"/>
    <property type="project" value="UniProtKB-KW"/>
</dbReference>
<dbReference type="PROSITE" id="PS01359">
    <property type="entry name" value="ZF_PHD_1"/>
    <property type="match status" value="1"/>
</dbReference>
<comment type="caution">
    <text evidence="7">The sequence shown here is derived from an EMBL/GenBank/DDBJ whole genome shotgun (WGS) entry which is preliminary data.</text>
</comment>
<keyword evidence="1" id="KW-0479">Metal-binding</keyword>
<feature type="domain" description="PHD-type" evidence="6">
    <location>
        <begin position="149"/>
        <end position="200"/>
    </location>
</feature>
<dbReference type="PANTHER" id="PTHR47636:SF1">
    <property type="entry name" value="TRANSCRIPTIONAL REGULATORY PROTEIN RCO1"/>
    <property type="match status" value="1"/>
</dbReference>
<dbReference type="InterPro" id="IPR013083">
    <property type="entry name" value="Znf_RING/FYVE/PHD"/>
</dbReference>
<organism evidence="7 8">
    <name type="scientific">Mortierella isabellina</name>
    <name type="common">Filamentous fungus</name>
    <name type="synonym">Umbelopsis isabellina</name>
    <dbReference type="NCBI Taxonomy" id="91625"/>
    <lineage>
        <taxon>Eukaryota</taxon>
        <taxon>Fungi</taxon>
        <taxon>Fungi incertae sedis</taxon>
        <taxon>Mucoromycota</taxon>
        <taxon>Mucoromycotina</taxon>
        <taxon>Umbelopsidomycetes</taxon>
        <taxon>Umbelopsidales</taxon>
        <taxon>Umbelopsidaceae</taxon>
        <taxon>Umbelopsis</taxon>
    </lineage>
</organism>
<dbReference type="AlphaFoldDB" id="A0A8H7UDR0"/>
<feature type="region of interest" description="Disordered" evidence="5">
    <location>
        <begin position="118"/>
        <end position="149"/>
    </location>
</feature>
<dbReference type="Pfam" id="PF00628">
    <property type="entry name" value="PHD"/>
    <property type="match status" value="2"/>
</dbReference>
<feature type="region of interest" description="Disordered" evidence="5">
    <location>
        <begin position="407"/>
        <end position="458"/>
    </location>
</feature>
<reference evidence="7" key="1">
    <citation type="submission" date="2020-12" db="EMBL/GenBank/DDBJ databases">
        <title>Metabolic potential, ecology and presence of endohyphal bacteria is reflected in genomic diversity of Mucoromycotina.</title>
        <authorList>
            <person name="Muszewska A."/>
            <person name="Okrasinska A."/>
            <person name="Steczkiewicz K."/>
            <person name="Drgas O."/>
            <person name="Orlowska M."/>
            <person name="Perlinska-Lenart U."/>
            <person name="Aleksandrzak-Piekarczyk T."/>
            <person name="Szatraj K."/>
            <person name="Zielenkiewicz U."/>
            <person name="Pilsyk S."/>
            <person name="Malc E."/>
            <person name="Mieczkowski P."/>
            <person name="Kruszewska J.S."/>
            <person name="Biernat P."/>
            <person name="Pawlowska J."/>
        </authorList>
    </citation>
    <scope>NUCLEOTIDE SEQUENCE</scope>
    <source>
        <strain evidence="7">WA0000067209</strain>
    </source>
</reference>
<sequence>MAGISQEPTPPPPSRSSPRFQQKEGNKSSIKEEDLQHENEDHDPTSRPKAPIATRTRHGLTHSATPQHTNRSVGHTQKTSEGDGKNTTIEENVRTVEDEDMDEIFRLLPARKKAKLTAARKHALNQRRKAEVENGAGSPDSLPEDKKNNDNCETCGGVGEFLCCEDCPKAFHFVCVEPPMDAKDVANIKGKWFCNECRAKRRPPKPNSKILLGNLGCKLEASNPVLFELPKEIKQFFQGVSSNEFGEYVDSGSIKSVRKGKNGQPEEPDYYRLRDKDGEFILCYRCRKSALDSRQIIACDYCNLHWHLDCLDPPLASAPNTSRKWMCPNHAEMAMNLRKRQRRNPVIIEPDDPLNTPNHGDIQIVEDESDTKWRKDQLFKYAGVVYRIPESAVKLHFVDQIRSIRTDTDQWSRSQESQQLDTDSSSPSNGTVKSSNEDRRISNLKVANSTHPSAEESREARLAALQADIASYLSEDLNSNNFSSDDSRMRMLIRAALGSNTDSKSKDEKVELDRATYDKCKAIESLIQVKGEKALLEFLKSDSDI</sequence>
<feature type="compositionally biased region" description="Basic and acidic residues" evidence="5">
    <location>
        <begin position="21"/>
        <end position="46"/>
    </location>
</feature>
<evidence type="ECO:0000313" key="8">
    <source>
        <dbReference type="Proteomes" id="UP000654370"/>
    </source>
</evidence>
<dbReference type="InterPro" id="IPR011011">
    <property type="entry name" value="Znf_FYVE_PHD"/>
</dbReference>
<dbReference type="EMBL" id="JAEPQZ010000008">
    <property type="protein sequence ID" value="KAG2177817.1"/>
    <property type="molecule type" value="Genomic_DNA"/>
</dbReference>
<evidence type="ECO:0000256" key="3">
    <source>
        <dbReference type="ARBA" id="ARBA00022833"/>
    </source>
</evidence>
<dbReference type="GO" id="GO:0032221">
    <property type="term" value="C:Rpd3S complex"/>
    <property type="evidence" value="ECO:0007669"/>
    <property type="project" value="TreeGrafter"/>
</dbReference>
<dbReference type="InterPro" id="IPR019787">
    <property type="entry name" value="Znf_PHD-finger"/>
</dbReference>
<evidence type="ECO:0000313" key="7">
    <source>
        <dbReference type="EMBL" id="KAG2177817.1"/>
    </source>
</evidence>
<dbReference type="PROSITE" id="PS50016">
    <property type="entry name" value="ZF_PHD_2"/>
    <property type="match status" value="2"/>
</dbReference>
<dbReference type="InterPro" id="IPR001965">
    <property type="entry name" value="Znf_PHD"/>
</dbReference>
<feature type="domain" description="PHD-type" evidence="6">
    <location>
        <begin position="280"/>
        <end position="333"/>
    </location>
</feature>
<dbReference type="CDD" id="cd15534">
    <property type="entry name" value="PHD2_PHF12_Rco1"/>
    <property type="match status" value="1"/>
</dbReference>
<evidence type="ECO:0000259" key="6">
    <source>
        <dbReference type="PROSITE" id="PS50016"/>
    </source>
</evidence>
<evidence type="ECO:0000256" key="1">
    <source>
        <dbReference type="ARBA" id="ARBA00022723"/>
    </source>
</evidence>
<dbReference type="GO" id="GO:0006357">
    <property type="term" value="P:regulation of transcription by RNA polymerase II"/>
    <property type="evidence" value="ECO:0007669"/>
    <property type="project" value="TreeGrafter"/>
</dbReference>
<protein>
    <recommendedName>
        <fullName evidence="6">PHD-type domain-containing protein</fullName>
    </recommendedName>
</protein>
<feature type="compositionally biased region" description="Polar residues" evidence="5">
    <location>
        <begin position="411"/>
        <end position="434"/>
    </location>
</feature>
<proteinExistence type="predicted"/>
<accession>A0A8H7UDR0</accession>
<dbReference type="InterPro" id="IPR052819">
    <property type="entry name" value="Chromatin_regulatory_protein"/>
</dbReference>
<dbReference type="PANTHER" id="PTHR47636">
    <property type="entry name" value="TRANSCRIPTIONAL REGULATORY PROTEIN RCO1"/>
    <property type="match status" value="1"/>
</dbReference>
<dbReference type="OrthoDB" id="5876363at2759"/>
<dbReference type="Gene3D" id="3.30.40.10">
    <property type="entry name" value="Zinc/RING finger domain, C3HC4 (zinc finger)"/>
    <property type="match status" value="2"/>
</dbReference>
<feature type="compositionally biased region" description="Polar residues" evidence="5">
    <location>
        <begin position="62"/>
        <end position="77"/>
    </location>
</feature>
<dbReference type="SUPFAM" id="SSF57903">
    <property type="entry name" value="FYVE/PHD zinc finger"/>
    <property type="match status" value="2"/>
</dbReference>
<keyword evidence="2 4" id="KW-0863">Zinc-finger</keyword>
<dbReference type="InterPro" id="IPR019786">
    <property type="entry name" value="Zinc_finger_PHD-type_CS"/>
</dbReference>
<dbReference type="Proteomes" id="UP000654370">
    <property type="component" value="Unassembled WGS sequence"/>
</dbReference>
<evidence type="ECO:0000256" key="2">
    <source>
        <dbReference type="ARBA" id="ARBA00022771"/>
    </source>
</evidence>